<name>A0A1V1PEY3_9BACT</name>
<gene>
    <name evidence="4" type="ORF">OMM_01099</name>
</gene>
<evidence type="ECO:0000313" key="5">
    <source>
        <dbReference type="Proteomes" id="UP000189670"/>
    </source>
</evidence>
<dbReference type="InterPro" id="IPR016192">
    <property type="entry name" value="APOBEC/CMP_deaminase_Zn-bd"/>
</dbReference>
<comment type="caution">
    <text evidence="4">The sequence shown here is derived from an EMBL/GenBank/DDBJ whole genome shotgun (WGS) entry which is preliminary data.</text>
</comment>
<keyword evidence="1" id="KW-0479">Metal-binding</keyword>
<dbReference type="PANTHER" id="PTHR11079">
    <property type="entry name" value="CYTOSINE DEAMINASE FAMILY MEMBER"/>
    <property type="match status" value="1"/>
</dbReference>
<evidence type="ECO:0000313" key="4">
    <source>
        <dbReference type="EMBL" id="ETR73235.1"/>
    </source>
</evidence>
<evidence type="ECO:0000259" key="3">
    <source>
        <dbReference type="PROSITE" id="PS51747"/>
    </source>
</evidence>
<accession>A0A1V1PEY3</accession>
<dbReference type="InterPro" id="IPR016193">
    <property type="entry name" value="Cytidine_deaminase-like"/>
</dbReference>
<dbReference type="Gene3D" id="3.40.140.10">
    <property type="entry name" value="Cytidine Deaminase, domain 2"/>
    <property type="match status" value="1"/>
</dbReference>
<dbReference type="GO" id="GO:0052717">
    <property type="term" value="F:tRNA-specific adenosine-34 deaminase activity"/>
    <property type="evidence" value="ECO:0007669"/>
    <property type="project" value="TreeGrafter"/>
</dbReference>
<dbReference type="InterPro" id="IPR002125">
    <property type="entry name" value="CMP_dCMP_dom"/>
</dbReference>
<dbReference type="CDD" id="cd01285">
    <property type="entry name" value="nucleoside_deaminase"/>
    <property type="match status" value="1"/>
</dbReference>
<dbReference type="EMBL" id="ATBP01000077">
    <property type="protein sequence ID" value="ETR73235.1"/>
    <property type="molecule type" value="Genomic_DNA"/>
</dbReference>
<dbReference type="Pfam" id="PF00383">
    <property type="entry name" value="dCMP_cyt_deam_1"/>
    <property type="match status" value="1"/>
</dbReference>
<organism evidence="4 5">
    <name type="scientific">Candidatus Magnetoglobus multicellularis str. Araruama</name>
    <dbReference type="NCBI Taxonomy" id="890399"/>
    <lineage>
        <taxon>Bacteria</taxon>
        <taxon>Pseudomonadati</taxon>
        <taxon>Thermodesulfobacteriota</taxon>
        <taxon>Desulfobacteria</taxon>
        <taxon>Desulfobacterales</taxon>
        <taxon>Desulfobacteraceae</taxon>
        <taxon>Candidatus Magnetoglobus</taxon>
    </lineage>
</organism>
<feature type="domain" description="CMP/dCMP-type deaminase" evidence="3">
    <location>
        <begin position="18"/>
        <end position="137"/>
    </location>
</feature>
<dbReference type="GO" id="GO:0008270">
    <property type="term" value="F:zinc ion binding"/>
    <property type="evidence" value="ECO:0007669"/>
    <property type="project" value="InterPro"/>
</dbReference>
<keyword evidence="2" id="KW-0862">Zinc</keyword>
<protein>
    <submittedName>
        <fullName evidence="4">CMP/dCMP deaminase, zinc-binding protein</fullName>
    </submittedName>
</protein>
<dbReference type="GO" id="GO:0002100">
    <property type="term" value="P:tRNA wobble adenosine to inosine editing"/>
    <property type="evidence" value="ECO:0007669"/>
    <property type="project" value="TreeGrafter"/>
</dbReference>
<dbReference type="PANTHER" id="PTHR11079:SF202">
    <property type="entry name" value="TRNA-SPECIFIC ADENOSINE DEAMINASE"/>
    <property type="match status" value="1"/>
</dbReference>
<dbReference type="PROSITE" id="PS51747">
    <property type="entry name" value="CYT_DCMP_DEAMINASES_2"/>
    <property type="match status" value="1"/>
</dbReference>
<dbReference type="SUPFAM" id="SSF53927">
    <property type="entry name" value="Cytidine deaminase-like"/>
    <property type="match status" value="1"/>
</dbReference>
<sequence length="186" mass="20545">MGQLRGAPNSPILKSIMNNDISFMKEALHHAESSLDRGDFPVGCVVTYQDEIIATGERTGSGGLSSNELDHAEINALRKLNTFNKFNTSQLSLYSTLEPCLMCFGAIMIHQIPRIVYAFEDAMGGGSTLDRSGLPPLYANHYIEIVSGICRLESLRLFQAFYDDPGNTYLAGSYLAKYIRQQARVV</sequence>
<dbReference type="PROSITE" id="PS00903">
    <property type="entry name" value="CYT_DCMP_DEAMINASES_1"/>
    <property type="match status" value="1"/>
</dbReference>
<evidence type="ECO:0000256" key="2">
    <source>
        <dbReference type="ARBA" id="ARBA00022833"/>
    </source>
</evidence>
<dbReference type="AlphaFoldDB" id="A0A1V1PEY3"/>
<dbReference type="Proteomes" id="UP000189670">
    <property type="component" value="Unassembled WGS sequence"/>
</dbReference>
<proteinExistence type="predicted"/>
<reference evidence="5" key="1">
    <citation type="submission" date="2012-11" db="EMBL/GenBank/DDBJ databases">
        <authorList>
            <person name="Lucero-Rivera Y.E."/>
            <person name="Tovar-Ramirez D."/>
        </authorList>
    </citation>
    <scope>NUCLEOTIDE SEQUENCE [LARGE SCALE GENOMIC DNA]</scope>
    <source>
        <strain evidence="5">Araruama</strain>
    </source>
</reference>
<evidence type="ECO:0000256" key="1">
    <source>
        <dbReference type="ARBA" id="ARBA00022723"/>
    </source>
</evidence>